<comment type="caution">
    <text evidence="1">The sequence shown here is derived from an EMBL/GenBank/DDBJ whole genome shotgun (WGS) entry which is preliminary data.</text>
</comment>
<proteinExistence type="predicted"/>
<evidence type="ECO:0000313" key="2">
    <source>
        <dbReference type="Proteomes" id="UP001177021"/>
    </source>
</evidence>
<reference evidence="1" key="1">
    <citation type="submission" date="2023-10" db="EMBL/GenBank/DDBJ databases">
        <authorList>
            <person name="Rodriguez Cubillos JULIANA M."/>
            <person name="De Vega J."/>
        </authorList>
    </citation>
    <scope>NUCLEOTIDE SEQUENCE</scope>
</reference>
<accession>A0ACB0I7W1</accession>
<keyword evidence="2" id="KW-1185">Reference proteome</keyword>
<organism evidence="1 2">
    <name type="scientific">Trifolium pratense</name>
    <name type="common">Red clover</name>
    <dbReference type="NCBI Taxonomy" id="57577"/>
    <lineage>
        <taxon>Eukaryota</taxon>
        <taxon>Viridiplantae</taxon>
        <taxon>Streptophyta</taxon>
        <taxon>Embryophyta</taxon>
        <taxon>Tracheophyta</taxon>
        <taxon>Spermatophyta</taxon>
        <taxon>Magnoliopsida</taxon>
        <taxon>eudicotyledons</taxon>
        <taxon>Gunneridae</taxon>
        <taxon>Pentapetalae</taxon>
        <taxon>rosids</taxon>
        <taxon>fabids</taxon>
        <taxon>Fabales</taxon>
        <taxon>Fabaceae</taxon>
        <taxon>Papilionoideae</taxon>
        <taxon>50 kb inversion clade</taxon>
        <taxon>NPAAA clade</taxon>
        <taxon>Hologalegina</taxon>
        <taxon>IRL clade</taxon>
        <taxon>Trifolieae</taxon>
        <taxon>Trifolium</taxon>
    </lineage>
</organism>
<dbReference type="EMBL" id="CASHSV030000001">
    <property type="protein sequence ID" value="CAJ2628149.1"/>
    <property type="molecule type" value="Genomic_DNA"/>
</dbReference>
<gene>
    <name evidence="1" type="ORF">MILVUS5_LOCUS451</name>
</gene>
<sequence length="123" mass="14201">MIILLDDESDAFWCFERLMRRYRGNFRCIGRTLGVEAQCWLKKQKDSLAPERQDEAPLGEKISWTSGLIFGKGEASYYIWNPAIHDIVTFRDPTQHCEDNTDVNFIKRVVAKEGDTVEVISEA</sequence>
<protein>
    <submittedName>
        <fullName evidence="1">Uncharacterized protein</fullName>
    </submittedName>
</protein>
<evidence type="ECO:0000313" key="1">
    <source>
        <dbReference type="EMBL" id="CAJ2628149.1"/>
    </source>
</evidence>
<name>A0ACB0I7W1_TRIPR</name>
<dbReference type="Proteomes" id="UP001177021">
    <property type="component" value="Unassembled WGS sequence"/>
</dbReference>